<dbReference type="RefSeq" id="XP_064729594.1">
    <property type="nucleotide sequence ID" value="XM_064875194.1"/>
</dbReference>
<dbReference type="EMBL" id="JAVHJV010000007">
    <property type="protein sequence ID" value="KAK5941504.1"/>
    <property type="molecule type" value="Genomic_DNA"/>
</dbReference>
<accession>A0ABR0RLK9</accession>
<dbReference type="GeneID" id="90000232"/>
<name>A0ABR0RLK9_9EURO</name>
<gene>
    <name evidence="1" type="ORF">PMZ80_006783</name>
</gene>
<sequence>MATTINDLPPELRVMILKDVLQHLADNYDKPKHIRHVVKRLLFELLKISKTWCNTILDIIWKDANTRGRAHWRSFVKGKVRAARLGKWLKENNSKNFEKQR</sequence>
<reference evidence="1 2" key="1">
    <citation type="journal article" date="2023" name="Res Sq">
        <title>Genomic and morphological characterization of Knufia obscura isolated from the Mars 2020 spacecraft assembly facility.</title>
        <authorList>
            <person name="Chander A.M."/>
            <person name="Teixeira M.M."/>
            <person name="Singh N.K."/>
            <person name="Williams M.P."/>
            <person name="Parker C.W."/>
            <person name="Leo P."/>
            <person name="Stajich J.E."/>
            <person name="Torok T."/>
            <person name="Tighe S."/>
            <person name="Mason C.E."/>
            <person name="Venkateswaran K."/>
        </authorList>
    </citation>
    <scope>NUCLEOTIDE SEQUENCE [LARGE SCALE GENOMIC DNA]</scope>
    <source>
        <strain evidence="1 2">CCFEE 5817</strain>
    </source>
</reference>
<organism evidence="1 2">
    <name type="scientific">Knufia obscura</name>
    <dbReference type="NCBI Taxonomy" id="1635080"/>
    <lineage>
        <taxon>Eukaryota</taxon>
        <taxon>Fungi</taxon>
        <taxon>Dikarya</taxon>
        <taxon>Ascomycota</taxon>
        <taxon>Pezizomycotina</taxon>
        <taxon>Eurotiomycetes</taxon>
        <taxon>Chaetothyriomycetidae</taxon>
        <taxon>Chaetothyriales</taxon>
        <taxon>Trichomeriaceae</taxon>
        <taxon>Knufia</taxon>
    </lineage>
</organism>
<evidence type="ECO:0000313" key="1">
    <source>
        <dbReference type="EMBL" id="KAK5941504.1"/>
    </source>
</evidence>
<evidence type="ECO:0000313" key="2">
    <source>
        <dbReference type="Proteomes" id="UP001334248"/>
    </source>
</evidence>
<protein>
    <submittedName>
        <fullName evidence="1">Uncharacterized protein</fullName>
    </submittedName>
</protein>
<keyword evidence="2" id="KW-1185">Reference proteome</keyword>
<dbReference type="Proteomes" id="UP001334248">
    <property type="component" value="Unassembled WGS sequence"/>
</dbReference>
<proteinExistence type="predicted"/>
<comment type="caution">
    <text evidence="1">The sequence shown here is derived from an EMBL/GenBank/DDBJ whole genome shotgun (WGS) entry which is preliminary data.</text>
</comment>